<dbReference type="GO" id="GO:0004638">
    <property type="term" value="F:phosphoribosylaminoimidazole carboxylase activity"/>
    <property type="evidence" value="ECO:0007669"/>
    <property type="project" value="InterPro"/>
</dbReference>
<dbReference type="UniPathway" id="UPA00074">
    <property type="reaction ID" value="UER00942"/>
</dbReference>
<comment type="catalytic activity">
    <reaction evidence="4 5">
        <text>5-amino-1-(5-phospho-beta-D-ribosyl)imidazole + hydrogencarbonate + ATP = 5-carboxyamino-1-(5-phospho-D-ribosyl)imidazole + ADP + phosphate + 2 H(+)</text>
        <dbReference type="Rhea" id="RHEA:19317"/>
        <dbReference type="ChEBI" id="CHEBI:15378"/>
        <dbReference type="ChEBI" id="CHEBI:17544"/>
        <dbReference type="ChEBI" id="CHEBI:30616"/>
        <dbReference type="ChEBI" id="CHEBI:43474"/>
        <dbReference type="ChEBI" id="CHEBI:58730"/>
        <dbReference type="ChEBI" id="CHEBI:137981"/>
        <dbReference type="ChEBI" id="CHEBI:456216"/>
        <dbReference type="EC" id="6.3.4.18"/>
    </reaction>
</comment>
<dbReference type="Gene3D" id="3.30.470.20">
    <property type="entry name" value="ATP-grasp fold, B domain"/>
    <property type="match status" value="1"/>
</dbReference>
<dbReference type="EC" id="6.3.4.18" evidence="4 5"/>
<dbReference type="SUPFAM" id="SSF56059">
    <property type="entry name" value="Glutathione synthetase ATP-binding domain-like"/>
    <property type="match status" value="1"/>
</dbReference>
<dbReference type="Pfam" id="PF17769">
    <property type="entry name" value="PurK_C"/>
    <property type="match status" value="1"/>
</dbReference>
<dbReference type="InterPro" id="IPR013815">
    <property type="entry name" value="ATP_grasp_subdomain_1"/>
</dbReference>
<dbReference type="InterPro" id="IPR029752">
    <property type="entry name" value="D-isomer_DH_CS1"/>
</dbReference>
<sequence>MKTLKTGSTIGIVGGGQLGRMGAMAAAKLGFRVHIFTDTMPSPAGEVAAACTVGSYDDATLLEAFARDCDVITFEFENISAAGLRKLEENCVVYPASSILEISQDRISEKRTLTELELPVAPWIALHSAADLAALKEFGFPCIVKTARLGYDGKGQYRLNKESDFEALLSKADTLSYPLVAEKFVDFQREISVMVVRQNSENYRVFDPSENRHKDGILRISLAPAPISPDLAQQAQNLAIKLAEKLNLVGIMGVEMFHDHKGQLIINEIAPRPHNSGHWTMDACAVDQFEMHIRAVAGLPLPSSRRHSDAVMHNLIGPEDMSLLPFLLKEDDGCLHLYGKKEVKPGRKMGHINRLFPKGGLPGELVLSEFLPNL</sequence>
<dbReference type="PANTHER" id="PTHR11609">
    <property type="entry name" value="PURINE BIOSYNTHESIS PROTEIN 6/7, PUR6/7"/>
    <property type="match status" value="1"/>
</dbReference>
<dbReference type="Pfam" id="PF02222">
    <property type="entry name" value="ATP-grasp"/>
    <property type="match status" value="1"/>
</dbReference>
<evidence type="ECO:0000313" key="8">
    <source>
        <dbReference type="Proteomes" id="UP000463975"/>
    </source>
</evidence>
<dbReference type="AlphaFoldDB" id="A0A6P1NKY2"/>
<dbReference type="PROSITE" id="PS00065">
    <property type="entry name" value="D_2_HYDROXYACID_DH_1"/>
    <property type="match status" value="1"/>
</dbReference>
<proteinExistence type="inferred from homology"/>
<dbReference type="InterPro" id="IPR054350">
    <property type="entry name" value="PurT/PurK_preATP-grasp"/>
</dbReference>
<dbReference type="SUPFAM" id="SSF52440">
    <property type="entry name" value="PreATP-grasp domain"/>
    <property type="match status" value="1"/>
</dbReference>
<evidence type="ECO:0000313" key="7">
    <source>
        <dbReference type="EMBL" id="QHI95531.1"/>
    </source>
</evidence>
<gene>
    <name evidence="4 5" type="primary">purK</name>
    <name evidence="7" type="ORF">GT348_03955</name>
</gene>
<dbReference type="GO" id="GO:0046872">
    <property type="term" value="F:metal ion binding"/>
    <property type="evidence" value="ECO:0007669"/>
    <property type="project" value="InterPro"/>
</dbReference>
<comment type="function">
    <text evidence="5">Catalyzes the ATP-dependent conversion of 5-aminoimidazole ribonucleotide (AIR) and HCO(3)- to N5-carboxyaminoimidazole ribonucleotide (N5-CAIR).</text>
</comment>
<evidence type="ECO:0000256" key="3">
    <source>
        <dbReference type="ARBA" id="ARBA00022840"/>
    </source>
</evidence>
<dbReference type="NCBIfam" id="NF004676">
    <property type="entry name" value="PRK06019.1-2"/>
    <property type="match status" value="1"/>
</dbReference>
<dbReference type="GO" id="GO:0006189">
    <property type="term" value="P:'de novo' IMP biosynthetic process"/>
    <property type="evidence" value="ECO:0007669"/>
    <property type="project" value="UniProtKB-UniRule"/>
</dbReference>
<keyword evidence="2 4" id="KW-0658">Purine biosynthesis</keyword>
<comment type="subunit">
    <text evidence="4 5">Homodimer.</text>
</comment>
<keyword evidence="8" id="KW-1185">Reference proteome</keyword>
<feature type="binding site" evidence="4">
    <location>
        <begin position="182"/>
        <end position="185"/>
    </location>
    <ligand>
        <name>ATP</name>
        <dbReference type="ChEBI" id="CHEBI:30616"/>
    </ligand>
</feature>
<comment type="pathway">
    <text evidence="4 5">Purine metabolism; IMP biosynthesis via de novo pathway; 5-amino-1-(5-phospho-D-ribosyl)imidazole-4-carboxylate from 5-amino-1-(5-phospho-D-ribosyl)imidazole (N5-CAIR route): step 1/2.</text>
</comment>
<dbReference type="GO" id="GO:0034028">
    <property type="term" value="F:5-(carboxyamino)imidazole ribonucleotide synthase activity"/>
    <property type="evidence" value="ECO:0007669"/>
    <property type="project" value="UniProtKB-UniRule"/>
</dbReference>
<feature type="domain" description="ATP-grasp" evidence="6">
    <location>
        <begin position="110"/>
        <end position="297"/>
    </location>
</feature>
<keyword evidence="1 4" id="KW-0547">Nucleotide-binding</keyword>
<organism evidence="7 8">
    <name type="scientific">Aristophania vespae</name>
    <dbReference type="NCBI Taxonomy" id="2697033"/>
    <lineage>
        <taxon>Bacteria</taxon>
        <taxon>Pseudomonadati</taxon>
        <taxon>Pseudomonadota</taxon>
        <taxon>Alphaproteobacteria</taxon>
        <taxon>Acetobacterales</taxon>
        <taxon>Acetobacteraceae</taxon>
        <taxon>Aristophania</taxon>
    </lineage>
</organism>
<dbReference type="GO" id="GO:0005524">
    <property type="term" value="F:ATP binding"/>
    <property type="evidence" value="ECO:0007669"/>
    <property type="project" value="UniProtKB-UniRule"/>
</dbReference>
<evidence type="ECO:0000256" key="4">
    <source>
        <dbReference type="HAMAP-Rule" id="MF_01928"/>
    </source>
</evidence>
<dbReference type="InterPro" id="IPR003135">
    <property type="entry name" value="ATP-grasp_carboxylate-amine"/>
</dbReference>
<reference evidence="7 8" key="1">
    <citation type="submission" date="2020-01" db="EMBL/GenBank/DDBJ databases">
        <title>Genome sequencing of strain KACC 21507.</title>
        <authorList>
            <person name="Heo J."/>
            <person name="Kim S.-J."/>
            <person name="Kim J.-S."/>
            <person name="Hong S.-B."/>
            <person name="Kwon S.-W."/>
        </authorList>
    </citation>
    <scope>NUCLEOTIDE SEQUENCE [LARGE SCALE GENOMIC DNA]</scope>
    <source>
        <strain evidence="7 8">KACC 21507</strain>
    </source>
</reference>
<dbReference type="InterPro" id="IPR040686">
    <property type="entry name" value="PurK_C"/>
</dbReference>
<dbReference type="PANTHER" id="PTHR11609:SF5">
    <property type="entry name" value="PHOSPHORIBOSYLAMINOIMIDAZOLE CARBOXYLASE"/>
    <property type="match status" value="1"/>
</dbReference>
<feature type="binding site" evidence="4">
    <location>
        <position position="145"/>
    </location>
    <ligand>
        <name>ATP</name>
        <dbReference type="ChEBI" id="CHEBI:30616"/>
    </ligand>
</feature>
<dbReference type="GO" id="GO:0016616">
    <property type="term" value="F:oxidoreductase activity, acting on the CH-OH group of donors, NAD or NADP as acceptor"/>
    <property type="evidence" value="ECO:0007669"/>
    <property type="project" value="UniProtKB-ARBA"/>
</dbReference>
<evidence type="ECO:0000256" key="1">
    <source>
        <dbReference type="ARBA" id="ARBA00022741"/>
    </source>
</evidence>
<dbReference type="InterPro" id="IPR016185">
    <property type="entry name" value="PreATP-grasp_dom_sf"/>
</dbReference>
<dbReference type="InterPro" id="IPR011761">
    <property type="entry name" value="ATP-grasp"/>
</dbReference>
<dbReference type="Pfam" id="PF22660">
    <property type="entry name" value="RS_preATP-grasp-like"/>
    <property type="match status" value="1"/>
</dbReference>
<dbReference type="RefSeq" id="WP_160618608.1">
    <property type="nucleotide sequence ID" value="NZ_CP047652.1"/>
</dbReference>
<feature type="binding site" evidence="4">
    <location>
        <position position="190"/>
    </location>
    <ligand>
        <name>ATP</name>
        <dbReference type="ChEBI" id="CHEBI:30616"/>
    </ligand>
</feature>
<evidence type="ECO:0000256" key="5">
    <source>
        <dbReference type="RuleBase" id="RU361200"/>
    </source>
</evidence>
<keyword evidence="3 4" id="KW-0067">ATP-binding</keyword>
<feature type="binding site" evidence="4">
    <location>
        <position position="213"/>
    </location>
    <ligand>
        <name>ATP</name>
        <dbReference type="ChEBI" id="CHEBI:30616"/>
    </ligand>
</feature>
<dbReference type="NCBIfam" id="NF004679">
    <property type="entry name" value="PRK06019.1-5"/>
    <property type="match status" value="1"/>
</dbReference>
<evidence type="ECO:0000259" key="6">
    <source>
        <dbReference type="PROSITE" id="PS50975"/>
    </source>
</evidence>
<dbReference type="HAMAP" id="MF_01928">
    <property type="entry name" value="PurK"/>
    <property type="match status" value="1"/>
</dbReference>
<dbReference type="NCBIfam" id="NF004675">
    <property type="entry name" value="PRK06019.1-1"/>
    <property type="match status" value="1"/>
</dbReference>
<evidence type="ECO:0000256" key="2">
    <source>
        <dbReference type="ARBA" id="ARBA00022755"/>
    </source>
</evidence>
<dbReference type="NCBIfam" id="TIGR01161">
    <property type="entry name" value="purK"/>
    <property type="match status" value="1"/>
</dbReference>
<feature type="binding site" evidence="4">
    <location>
        <position position="106"/>
    </location>
    <ligand>
        <name>ATP</name>
        <dbReference type="ChEBI" id="CHEBI:30616"/>
    </ligand>
</feature>
<accession>A0A6P1NKY2</accession>
<feature type="binding site" evidence="4">
    <location>
        <begin position="150"/>
        <end position="156"/>
    </location>
    <ligand>
        <name>ATP</name>
        <dbReference type="ChEBI" id="CHEBI:30616"/>
    </ligand>
</feature>
<dbReference type="InterPro" id="IPR011054">
    <property type="entry name" value="Rudment_hybrid_motif"/>
</dbReference>
<comment type="function">
    <text evidence="4">Catalyzes the ATP-dependent conversion of 5-aminoimidazole ribonucleotide (AIR) and HCO(3)(-) to N5-carboxyaminoimidazole ribonucleotide (N5-CAIR).</text>
</comment>
<protein>
    <recommendedName>
        <fullName evidence="4 5">N5-carboxyaminoimidazole ribonucleotide synthase</fullName>
        <shortName evidence="4 5">N5-CAIR synthase</shortName>
        <ecNumber evidence="4 5">6.3.4.18</ecNumber>
    </recommendedName>
    <alternativeName>
        <fullName evidence="4 5">5-(carboxyamino)imidazole ribonucleotide synthetase</fullName>
    </alternativeName>
</protein>
<dbReference type="Gene3D" id="3.40.50.20">
    <property type="match status" value="1"/>
</dbReference>
<dbReference type="GO" id="GO:0005829">
    <property type="term" value="C:cytosol"/>
    <property type="evidence" value="ECO:0007669"/>
    <property type="project" value="TreeGrafter"/>
</dbReference>
<dbReference type="PROSITE" id="PS50975">
    <property type="entry name" value="ATP_GRASP"/>
    <property type="match status" value="1"/>
</dbReference>
<dbReference type="InterPro" id="IPR005875">
    <property type="entry name" value="PurK"/>
</dbReference>
<dbReference type="Gene3D" id="3.30.1490.20">
    <property type="entry name" value="ATP-grasp fold, A domain"/>
    <property type="match status" value="1"/>
</dbReference>
<feature type="binding site" evidence="4">
    <location>
        <begin position="267"/>
        <end position="268"/>
    </location>
    <ligand>
        <name>ATP</name>
        <dbReference type="ChEBI" id="CHEBI:30616"/>
    </ligand>
</feature>
<comment type="similarity">
    <text evidence="4 5">Belongs to the PurK/PurT family.</text>
</comment>
<name>A0A6P1NKY2_9PROT</name>
<dbReference type="KEGG" id="bomb:GT348_03955"/>
<keyword evidence="4 5" id="KW-0436">Ligase</keyword>
<dbReference type="SUPFAM" id="SSF51246">
    <property type="entry name" value="Rudiment single hybrid motif"/>
    <property type="match status" value="1"/>
</dbReference>
<dbReference type="EMBL" id="CP047652">
    <property type="protein sequence ID" value="QHI95531.1"/>
    <property type="molecule type" value="Genomic_DNA"/>
</dbReference>
<dbReference type="Proteomes" id="UP000463975">
    <property type="component" value="Chromosome"/>
</dbReference>